<evidence type="ECO:0000313" key="2">
    <source>
        <dbReference type="EMBL" id="KZS88067.1"/>
    </source>
</evidence>
<proteinExistence type="predicted"/>
<protein>
    <recommendedName>
        <fullName evidence="4">Secreted protein</fullName>
    </recommendedName>
</protein>
<keyword evidence="1" id="KW-0732">Signal</keyword>
<dbReference type="AlphaFoldDB" id="A0A164NV11"/>
<reference evidence="2 3" key="1">
    <citation type="journal article" date="2016" name="Mol. Biol. Evol.">
        <title>Comparative Genomics of Early-Diverging Mushroom-Forming Fungi Provides Insights into the Origins of Lignocellulose Decay Capabilities.</title>
        <authorList>
            <person name="Nagy L.G."/>
            <person name="Riley R."/>
            <person name="Tritt A."/>
            <person name="Adam C."/>
            <person name="Daum C."/>
            <person name="Floudas D."/>
            <person name="Sun H."/>
            <person name="Yadav J.S."/>
            <person name="Pangilinan J."/>
            <person name="Larsson K.H."/>
            <person name="Matsuura K."/>
            <person name="Barry K."/>
            <person name="Labutti K."/>
            <person name="Kuo R."/>
            <person name="Ohm R.A."/>
            <person name="Bhattacharya S.S."/>
            <person name="Shirouzu T."/>
            <person name="Yoshinaga Y."/>
            <person name="Martin F.M."/>
            <person name="Grigoriev I.V."/>
            <person name="Hibbett D.S."/>
        </authorList>
    </citation>
    <scope>NUCLEOTIDE SEQUENCE [LARGE SCALE GENOMIC DNA]</scope>
    <source>
        <strain evidence="2 3">HHB9708</strain>
    </source>
</reference>
<feature type="signal peptide" evidence="1">
    <location>
        <begin position="1"/>
        <end position="15"/>
    </location>
</feature>
<sequence>MKLLVLVMTAQPCYAQSGLWLRAEYRHRTRHPSAQNVRGQVEVQDAASSSKVLYEVGSSWRERHPQHGRDKRAV</sequence>
<evidence type="ECO:0000256" key="1">
    <source>
        <dbReference type="SAM" id="SignalP"/>
    </source>
</evidence>
<evidence type="ECO:0008006" key="4">
    <source>
        <dbReference type="Google" id="ProtNLM"/>
    </source>
</evidence>
<organism evidence="2 3">
    <name type="scientific">Sistotremastrum niveocremeum HHB9708</name>
    <dbReference type="NCBI Taxonomy" id="1314777"/>
    <lineage>
        <taxon>Eukaryota</taxon>
        <taxon>Fungi</taxon>
        <taxon>Dikarya</taxon>
        <taxon>Basidiomycota</taxon>
        <taxon>Agaricomycotina</taxon>
        <taxon>Agaricomycetes</taxon>
        <taxon>Sistotremastrales</taxon>
        <taxon>Sistotremastraceae</taxon>
        <taxon>Sertulicium</taxon>
        <taxon>Sertulicium niveocremeum</taxon>
    </lineage>
</organism>
<name>A0A164NV11_9AGAM</name>
<dbReference type="EMBL" id="KV419440">
    <property type="protein sequence ID" value="KZS88067.1"/>
    <property type="molecule type" value="Genomic_DNA"/>
</dbReference>
<feature type="chain" id="PRO_5013221170" description="Secreted protein" evidence="1">
    <location>
        <begin position="16"/>
        <end position="74"/>
    </location>
</feature>
<keyword evidence="3" id="KW-1185">Reference proteome</keyword>
<evidence type="ECO:0000313" key="3">
    <source>
        <dbReference type="Proteomes" id="UP000076722"/>
    </source>
</evidence>
<dbReference type="Proteomes" id="UP000076722">
    <property type="component" value="Unassembled WGS sequence"/>
</dbReference>
<accession>A0A164NV11</accession>
<gene>
    <name evidence="2" type="ORF">SISNIDRAFT_460116</name>
</gene>